<dbReference type="Pfam" id="PF03692">
    <property type="entry name" value="CxxCxxCC"/>
    <property type="match status" value="1"/>
</dbReference>
<dbReference type="InterPro" id="IPR024320">
    <property type="entry name" value="LPG_synthase_C"/>
</dbReference>
<dbReference type="Pfam" id="PF09924">
    <property type="entry name" value="LPG_synthase_C"/>
    <property type="match status" value="1"/>
</dbReference>
<evidence type="ECO:0000259" key="1">
    <source>
        <dbReference type="Pfam" id="PF09924"/>
    </source>
</evidence>
<dbReference type="SUPFAM" id="SSF55729">
    <property type="entry name" value="Acyl-CoA N-acyltransferases (Nat)"/>
    <property type="match status" value="2"/>
</dbReference>
<organism evidence="2 3">
    <name type="scientific">Candidatus Taenaricola geysiri</name>
    <dbReference type="NCBI Taxonomy" id="1974752"/>
    <lineage>
        <taxon>Bacteria</taxon>
        <taxon>Pseudomonadati</taxon>
        <taxon>Candidatus Omnitrophota</taxon>
        <taxon>Candidatus Taenaricola</taxon>
    </lineage>
</organism>
<dbReference type="InterPro" id="IPR016181">
    <property type="entry name" value="Acyl_CoA_acyltransferase"/>
</dbReference>
<dbReference type="EMBL" id="PFGP01000123">
    <property type="protein sequence ID" value="PIW66046.1"/>
    <property type="molecule type" value="Genomic_DNA"/>
</dbReference>
<reference evidence="2 3" key="1">
    <citation type="submission" date="2017-09" db="EMBL/GenBank/DDBJ databases">
        <title>Depth-based differentiation of microbial function through sediment-hosted aquifers and enrichment of novel symbionts in the deep terrestrial subsurface.</title>
        <authorList>
            <person name="Probst A.J."/>
            <person name="Ladd B."/>
            <person name="Jarett J.K."/>
            <person name="Geller-Mcgrath D.E."/>
            <person name="Sieber C.M."/>
            <person name="Emerson J.B."/>
            <person name="Anantharaman K."/>
            <person name="Thomas B.C."/>
            <person name="Malmstrom R."/>
            <person name="Stieglmeier M."/>
            <person name="Klingl A."/>
            <person name="Woyke T."/>
            <person name="Ryan C.M."/>
            <person name="Banfield J.F."/>
        </authorList>
    </citation>
    <scope>NUCLEOTIDE SEQUENCE [LARGE SCALE GENOMIC DNA]</scope>
    <source>
        <strain evidence="2">CG12_big_fil_rev_8_21_14_0_65_43_15</strain>
    </source>
</reference>
<protein>
    <recommendedName>
        <fullName evidence="1">Phosphatidylglycerol lysyltransferase C-terminal domain-containing protein</fullName>
    </recommendedName>
</protein>
<dbReference type="PANTHER" id="PTHR41373">
    <property type="entry name" value="DUF2156 DOMAIN-CONTAINING PROTEIN"/>
    <property type="match status" value="1"/>
</dbReference>
<accession>A0A2J0LMV0</accession>
<proteinExistence type="predicted"/>
<dbReference type="Gene3D" id="3.40.630.30">
    <property type="match status" value="1"/>
</dbReference>
<dbReference type="PANTHER" id="PTHR41373:SF1">
    <property type="entry name" value="PHOSPHATIDYLGLYCEROL LYSYLTRANSFERASE C-TERMINAL DOMAIN-CONTAINING PROTEIN"/>
    <property type="match status" value="1"/>
</dbReference>
<dbReference type="AlphaFoldDB" id="A0A2J0LMV0"/>
<dbReference type="InterPro" id="IPR016732">
    <property type="entry name" value="UCP018688"/>
</dbReference>
<comment type="caution">
    <text evidence="2">The sequence shown here is derived from an EMBL/GenBank/DDBJ whole genome shotgun (WGS) entry which is preliminary data.</text>
</comment>
<name>A0A2J0LMV0_9BACT</name>
<evidence type="ECO:0000313" key="3">
    <source>
        <dbReference type="Proteomes" id="UP000231267"/>
    </source>
</evidence>
<evidence type="ECO:0000313" key="2">
    <source>
        <dbReference type="EMBL" id="PIW66046.1"/>
    </source>
</evidence>
<sequence length="414" mass="47689">MLKQFVPNEICLKCDACCRFVQQNSRYAPVLLSDSFSDSTCRLSLKPHKDIFICQNFSPESNSCNIYAHRPLDCQLYPFMVTYNKEYENIVLVLDAKCPYAKVITGHPEFNYTSLPHSFVMPYQPDTIKITTIKNLGGFKALALEHKPLFNKYLNNSEYSARSFVNIYIWSDLFNILWKIIDNNLCVFYEYKNEFNMLISSPKGMHLLKPGGRIENIAEKEIKAFEGAGIKIHKNTDEYIYLAKDIAELKGNRFSSQRAAKNNFIKNNKFIYRPFVISDIDECLNLYSSWAKRKMGTHDSVYHQLIADSFSAHKKAMLDYEELGLTGRVVDIDEKIRAYTFAFEMNTDTYCVVFETADTTIKGLSQFIFSHLAQDIAKEAKYINTMDDSGLANLKKAKLSWHPHRTLTSYIGTV</sequence>
<gene>
    <name evidence="2" type="ORF">COW11_05315</name>
</gene>
<feature type="domain" description="Phosphatidylglycerol lysyltransferase C-terminal" evidence="1">
    <location>
        <begin position="217"/>
        <end position="410"/>
    </location>
</feature>
<dbReference type="InterPro" id="IPR005358">
    <property type="entry name" value="Puta_zinc/iron-chelating_dom"/>
</dbReference>
<dbReference type="Proteomes" id="UP000231267">
    <property type="component" value="Unassembled WGS sequence"/>
</dbReference>